<dbReference type="OrthoDB" id="9991913at2759"/>
<evidence type="ECO:0000256" key="1">
    <source>
        <dbReference type="ARBA" id="ARBA00005854"/>
    </source>
</evidence>
<dbReference type="SUPFAM" id="SSF51735">
    <property type="entry name" value="NAD(P)-binding Rossmann-fold domains"/>
    <property type="match status" value="1"/>
</dbReference>
<dbReference type="GO" id="GO:0051287">
    <property type="term" value="F:NAD binding"/>
    <property type="evidence" value="ECO:0007669"/>
    <property type="project" value="InterPro"/>
</dbReference>
<dbReference type="PROSITE" id="PS00065">
    <property type="entry name" value="D_2_HYDROXYACID_DH_1"/>
    <property type="match status" value="1"/>
</dbReference>
<protein>
    <recommendedName>
        <fullName evidence="9">Glyoxylate reductase</fullName>
    </recommendedName>
</protein>
<evidence type="ECO:0000313" key="8">
    <source>
        <dbReference type="Proteomes" id="UP000275078"/>
    </source>
</evidence>
<keyword evidence="2 4" id="KW-0560">Oxidoreductase</keyword>
<sequence length="366" mass="40630">MAEEQKKVKVLVLGEIAHADDKFNDLKKVATVLQIAEPRLTEQEHQDHKDGKIKGEELQKISRTRFLDEIKENEEEYRDVKIICRTFASVGITGRFDAELIPELKKAMPNLKFVCHNGAGYDQVDIPSCTKAAIEVSNVRDAVYDSTADLNMFLILGVLRNFNPGMTQLRTQTEGSKIFVEGIKLGHTPQGKTLGILGMGGIGKNLMKKARAFGMKVIYYNRSGAVKDEKHDKFLRSVTLDELYAQSDVLSINCPLNDNTRGMIGAKEFAKMKDGVYIVNTARGAIIKEAELVEALNSGKVRSVGLDVYENEPVVHQGLIQNPNVMLIPHMGTHTYESQKLMEEQWLGNAIKAATEGTLVSKVPDA</sequence>
<evidence type="ECO:0000259" key="5">
    <source>
        <dbReference type="Pfam" id="PF00389"/>
    </source>
</evidence>
<evidence type="ECO:0000256" key="4">
    <source>
        <dbReference type="RuleBase" id="RU003719"/>
    </source>
</evidence>
<feature type="domain" description="D-isomer specific 2-hydroxyacid dehydrogenase NAD-binding" evidence="6">
    <location>
        <begin position="153"/>
        <end position="332"/>
    </location>
</feature>
<dbReference type="GO" id="GO:0005829">
    <property type="term" value="C:cytosol"/>
    <property type="evidence" value="ECO:0007669"/>
    <property type="project" value="TreeGrafter"/>
</dbReference>
<dbReference type="InterPro" id="IPR029753">
    <property type="entry name" value="D-isomer_DH_CS"/>
</dbReference>
<gene>
    <name evidence="7" type="ORF">BJ508DRAFT_418159</name>
</gene>
<feature type="domain" description="D-isomer specific 2-hydroxyacid dehydrogenase catalytic" evidence="5">
    <location>
        <begin position="71"/>
        <end position="363"/>
    </location>
</feature>
<dbReference type="InterPro" id="IPR036291">
    <property type="entry name" value="NAD(P)-bd_dom_sf"/>
</dbReference>
<dbReference type="PROSITE" id="PS00670">
    <property type="entry name" value="D_2_HYDROXYACID_DH_2"/>
    <property type="match status" value="1"/>
</dbReference>
<dbReference type="CDD" id="cd12168">
    <property type="entry name" value="Mand_dh_like"/>
    <property type="match status" value="1"/>
</dbReference>
<dbReference type="SUPFAM" id="SSF52283">
    <property type="entry name" value="Formate/glycerate dehydrogenase catalytic domain-like"/>
    <property type="match status" value="1"/>
</dbReference>
<evidence type="ECO:0000256" key="2">
    <source>
        <dbReference type="ARBA" id="ARBA00023002"/>
    </source>
</evidence>
<dbReference type="GO" id="GO:0016618">
    <property type="term" value="F:hydroxypyruvate reductase [NAD(P)H] activity"/>
    <property type="evidence" value="ECO:0007669"/>
    <property type="project" value="TreeGrafter"/>
</dbReference>
<dbReference type="GO" id="GO:0030267">
    <property type="term" value="F:glyoxylate reductase (NADPH) activity"/>
    <property type="evidence" value="ECO:0007669"/>
    <property type="project" value="TreeGrafter"/>
</dbReference>
<dbReference type="PANTHER" id="PTHR10996">
    <property type="entry name" value="2-HYDROXYACID DEHYDROGENASE-RELATED"/>
    <property type="match status" value="1"/>
</dbReference>
<dbReference type="AlphaFoldDB" id="A0A3N4HUD1"/>
<organism evidence="7 8">
    <name type="scientific">Ascobolus immersus RN42</name>
    <dbReference type="NCBI Taxonomy" id="1160509"/>
    <lineage>
        <taxon>Eukaryota</taxon>
        <taxon>Fungi</taxon>
        <taxon>Dikarya</taxon>
        <taxon>Ascomycota</taxon>
        <taxon>Pezizomycotina</taxon>
        <taxon>Pezizomycetes</taxon>
        <taxon>Pezizales</taxon>
        <taxon>Ascobolaceae</taxon>
        <taxon>Ascobolus</taxon>
    </lineage>
</organism>
<evidence type="ECO:0000259" key="6">
    <source>
        <dbReference type="Pfam" id="PF02826"/>
    </source>
</evidence>
<dbReference type="PANTHER" id="PTHR10996:SF257">
    <property type="entry name" value="GLYOXYLATE REDUCTASE 1"/>
    <property type="match status" value="1"/>
</dbReference>
<dbReference type="InterPro" id="IPR029752">
    <property type="entry name" value="D-isomer_DH_CS1"/>
</dbReference>
<evidence type="ECO:0008006" key="9">
    <source>
        <dbReference type="Google" id="ProtNLM"/>
    </source>
</evidence>
<dbReference type="Proteomes" id="UP000275078">
    <property type="component" value="Unassembled WGS sequence"/>
</dbReference>
<keyword evidence="8" id="KW-1185">Reference proteome</keyword>
<accession>A0A3N4HUD1</accession>
<dbReference type="FunFam" id="3.40.50.720:FF:000203">
    <property type="entry name" value="D-3-phosphoglycerate dehydrogenase (SerA)"/>
    <property type="match status" value="1"/>
</dbReference>
<dbReference type="EMBL" id="ML119764">
    <property type="protein sequence ID" value="RPA75420.1"/>
    <property type="molecule type" value="Genomic_DNA"/>
</dbReference>
<dbReference type="InterPro" id="IPR006139">
    <property type="entry name" value="D-isomer_2_OHA_DH_cat_dom"/>
</dbReference>
<reference evidence="7 8" key="1">
    <citation type="journal article" date="2018" name="Nat. Ecol. Evol.">
        <title>Pezizomycetes genomes reveal the molecular basis of ectomycorrhizal truffle lifestyle.</title>
        <authorList>
            <person name="Murat C."/>
            <person name="Payen T."/>
            <person name="Noel B."/>
            <person name="Kuo A."/>
            <person name="Morin E."/>
            <person name="Chen J."/>
            <person name="Kohler A."/>
            <person name="Krizsan K."/>
            <person name="Balestrini R."/>
            <person name="Da Silva C."/>
            <person name="Montanini B."/>
            <person name="Hainaut M."/>
            <person name="Levati E."/>
            <person name="Barry K.W."/>
            <person name="Belfiori B."/>
            <person name="Cichocki N."/>
            <person name="Clum A."/>
            <person name="Dockter R.B."/>
            <person name="Fauchery L."/>
            <person name="Guy J."/>
            <person name="Iotti M."/>
            <person name="Le Tacon F."/>
            <person name="Lindquist E.A."/>
            <person name="Lipzen A."/>
            <person name="Malagnac F."/>
            <person name="Mello A."/>
            <person name="Molinier V."/>
            <person name="Miyauchi S."/>
            <person name="Poulain J."/>
            <person name="Riccioni C."/>
            <person name="Rubini A."/>
            <person name="Sitrit Y."/>
            <person name="Splivallo R."/>
            <person name="Traeger S."/>
            <person name="Wang M."/>
            <person name="Zifcakova L."/>
            <person name="Wipf D."/>
            <person name="Zambonelli A."/>
            <person name="Paolocci F."/>
            <person name="Nowrousian M."/>
            <person name="Ottonello S."/>
            <person name="Baldrian P."/>
            <person name="Spatafora J.W."/>
            <person name="Henrissat B."/>
            <person name="Nagy L.G."/>
            <person name="Aury J.M."/>
            <person name="Wincker P."/>
            <person name="Grigoriev I.V."/>
            <person name="Bonfante P."/>
            <person name="Martin F.M."/>
        </authorList>
    </citation>
    <scope>NUCLEOTIDE SEQUENCE [LARGE SCALE GENOMIC DNA]</scope>
    <source>
        <strain evidence="7 8">RN42</strain>
    </source>
</reference>
<dbReference type="InterPro" id="IPR050223">
    <property type="entry name" value="D-isomer_2-hydroxyacid_DH"/>
</dbReference>
<dbReference type="Pfam" id="PF00389">
    <property type="entry name" value="2-Hacid_dh"/>
    <property type="match status" value="1"/>
</dbReference>
<dbReference type="Pfam" id="PF02826">
    <property type="entry name" value="2-Hacid_dh_C"/>
    <property type="match status" value="1"/>
</dbReference>
<proteinExistence type="inferred from homology"/>
<comment type="similarity">
    <text evidence="1 4">Belongs to the D-isomer specific 2-hydroxyacid dehydrogenase family.</text>
</comment>
<dbReference type="InterPro" id="IPR006140">
    <property type="entry name" value="D-isomer_DH_NAD-bd"/>
</dbReference>
<evidence type="ECO:0000256" key="3">
    <source>
        <dbReference type="ARBA" id="ARBA00023027"/>
    </source>
</evidence>
<dbReference type="Gene3D" id="3.40.50.720">
    <property type="entry name" value="NAD(P)-binding Rossmann-like Domain"/>
    <property type="match status" value="2"/>
</dbReference>
<dbReference type="STRING" id="1160509.A0A3N4HUD1"/>
<name>A0A3N4HUD1_ASCIM</name>
<evidence type="ECO:0000313" key="7">
    <source>
        <dbReference type="EMBL" id="RPA75420.1"/>
    </source>
</evidence>
<keyword evidence="3" id="KW-0520">NAD</keyword>